<dbReference type="PROSITE" id="PS50802">
    <property type="entry name" value="OTU"/>
    <property type="match status" value="1"/>
</dbReference>
<feature type="compositionally biased region" description="Basic residues" evidence="1">
    <location>
        <begin position="276"/>
        <end position="289"/>
    </location>
</feature>
<evidence type="ECO:0000256" key="1">
    <source>
        <dbReference type="SAM" id="MobiDB-lite"/>
    </source>
</evidence>
<reference evidence="3 4" key="1">
    <citation type="submission" date="2019-04" db="EMBL/GenBank/DDBJ databases">
        <title>High contiguity whole genome sequence and gene annotation resource for two Venturia nashicola isolates.</title>
        <authorList>
            <person name="Prokchorchik M."/>
            <person name="Won K."/>
            <person name="Lee Y."/>
            <person name="Choi E.D."/>
            <person name="Segonzac C."/>
            <person name="Sohn K.H."/>
        </authorList>
    </citation>
    <scope>NUCLEOTIDE SEQUENCE [LARGE SCALE GENOMIC DNA]</scope>
    <source>
        <strain evidence="3 4">PRI2</strain>
    </source>
</reference>
<dbReference type="AlphaFoldDB" id="A0A4Z1PJS5"/>
<feature type="compositionally biased region" description="Polar residues" evidence="1">
    <location>
        <begin position="370"/>
        <end position="383"/>
    </location>
</feature>
<dbReference type="InterPro" id="IPR038765">
    <property type="entry name" value="Papain-like_cys_pep_sf"/>
</dbReference>
<dbReference type="GO" id="GO:0016579">
    <property type="term" value="P:protein deubiquitination"/>
    <property type="evidence" value="ECO:0007669"/>
    <property type="project" value="TreeGrafter"/>
</dbReference>
<feature type="region of interest" description="Disordered" evidence="1">
    <location>
        <begin position="69"/>
        <end position="97"/>
    </location>
</feature>
<feature type="compositionally biased region" description="Polar residues" evidence="1">
    <location>
        <begin position="310"/>
        <end position="322"/>
    </location>
</feature>
<dbReference type="Gene3D" id="3.90.70.80">
    <property type="match status" value="1"/>
</dbReference>
<evidence type="ECO:0000259" key="2">
    <source>
        <dbReference type="PROSITE" id="PS50802"/>
    </source>
</evidence>
<proteinExistence type="predicted"/>
<organism evidence="3 4">
    <name type="scientific">Venturia nashicola</name>
    <dbReference type="NCBI Taxonomy" id="86259"/>
    <lineage>
        <taxon>Eukaryota</taxon>
        <taxon>Fungi</taxon>
        <taxon>Dikarya</taxon>
        <taxon>Ascomycota</taxon>
        <taxon>Pezizomycotina</taxon>
        <taxon>Dothideomycetes</taxon>
        <taxon>Pleosporomycetidae</taxon>
        <taxon>Venturiales</taxon>
        <taxon>Venturiaceae</taxon>
        <taxon>Venturia</taxon>
    </lineage>
</organism>
<gene>
    <name evidence="3" type="ORF">E6O75_ATG03729</name>
</gene>
<evidence type="ECO:0000313" key="4">
    <source>
        <dbReference type="Proteomes" id="UP000298493"/>
    </source>
</evidence>
<sequence length="450" mass="49701">MPRGYSDEFPLLADLGLYAADIRGDGNCLFNALSDQIYGNQDEHLAIRGQVIDWMIEHKDYFKQFLDVQPGGGTRRNPKRKNTGSYNSQVNHAGPSEDDVSQAFDAHILRMKKGGTWGDNMEIVAFAAAFHTDVRIYMTEYSYMIPGQGDEASRKIAHIAYHDWEHYSSIRNLDGPHSGLPAVAWKAISPDDQQGGQAPKKPVHAAEWKIHTVKQSLPFLTDPQSIVRALEDCKGNVDNAVSMLMDADQEGSVSSTQGSSSIERDQDSDDEGIYGPHKRANHSRQRRAARNAMRVRGQERRDMAARLAQNDGSQESVSQGISSLEIPDSQANSPRTTLVDDCDDEWTPDKSDGIATPDPTNRPVRLKINVSENSSDGKTSLRQSGPRARPFSARERKEHKKSQQKAARKVRAQQAAKGQLSGAGKDNLPILTKPKAATPVVEGGMRTLYI</sequence>
<dbReference type="Proteomes" id="UP000298493">
    <property type="component" value="Unassembled WGS sequence"/>
</dbReference>
<dbReference type="STRING" id="86259.A0A4Z1PJS5"/>
<comment type="caution">
    <text evidence="3">The sequence shown here is derived from an EMBL/GenBank/DDBJ whole genome shotgun (WGS) entry which is preliminary data.</text>
</comment>
<dbReference type="CDD" id="cd14279">
    <property type="entry name" value="CUE"/>
    <property type="match status" value="1"/>
</dbReference>
<keyword evidence="4" id="KW-1185">Reference proteome</keyword>
<feature type="region of interest" description="Disordered" evidence="1">
    <location>
        <begin position="248"/>
        <end position="430"/>
    </location>
</feature>
<dbReference type="InterPro" id="IPR003323">
    <property type="entry name" value="OTU_dom"/>
</dbReference>
<accession>A0A4Z1PJS5</accession>
<dbReference type="PANTHER" id="PTHR12419">
    <property type="entry name" value="OTU DOMAIN CONTAINING PROTEIN"/>
    <property type="match status" value="1"/>
</dbReference>
<dbReference type="SUPFAM" id="SSF54001">
    <property type="entry name" value="Cysteine proteinases"/>
    <property type="match status" value="1"/>
</dbReference>
<dbReference type="InterPro" id="IPR050704">
    <property type="entry name" value="Peptidase_C85-like"/>
</dbReference>
<feature type="compositionally biased region" description="Basic residues" evidence="1">
    <location>
        <begin position="397"/>
        <end position="411"/>
    </location>
</feature>
<dbReference type="PANTHER" id="PTHR12419:SF7">
    <property type="entry name" value="OTU DOMAIN-CONTAINING PROTEIN 3"/>
    <property type="match status" value="1"/>
</dbReference>
<name>A0A4Z1PJS5_9PEZI</name>
<evidence type="ECO:0000313" key="3">
    <source>
        <dbReference type="EMBL" id="TID25866.1"/>
    </source>
</evidence>
<dbReference type="EMBL" id="SNSC02000003">
    <property type="protein sequence ID" value="TID25866.1"/>
    <property type="molecule type" value="Genomic_DNA"/>
</dbReference>
<feature type="domain" description="OTU" evidence="2">
    <location>
        <begin position="17"/>
        <end position="173"/>
    </location>
</feature>
<protein>
    <submittedName>
        <fullName evidence="3">Cysteine proteinase</fullName>
    </submittedName>
</protein>
<dbReference type="CDD" id="cd22756">
    <property type="entry name" value="OTU_OTUD3-like"/>
    <property type="match status" value="1"/>
</dbReference>
<dbReference type="Pfam" id="PF02338">
    <property type="entry name" value="OTU"/>
    <property type="match status" value="1"/>
</dbReference>
<feature type="compositionally biased region" description="Low complexity" evidence="1">
    <location>
        <begin position="252"/>
        <end position="261"/>
    </location>
</feature>
<dbReference type="OrthoDB" id="409956at2759"/>
<dbReference type="GO" id="GO:0004843">
    <property type="term" value="F:cysteine-type deubiquitinase activity"/>
    <property type="evidence" value="ECO:0007669"/>
    <property type="project" value="TreeGrafter"/>
</dbReference>